<dbReference type="PANTHER" id="PTHR46268">
    <property type="entry name" value="STRESS RESPONSE PROTEIN NHAX"/>
    <property type="match status" value="1"/>
</dbReference>
<dbReference type="PANTHER" id="PTHR46268:SF6">
    <property type="entry name" value="UNIVERSAL STRESS PROTEIN UP12"/>
    <property type="match status" value="1"/>
</dbReference>
<dbReference type="InterPro" id="IPR006015">
    <property type="entry name" value="Universal_stress_UspA"/>
</dbReference>
<dbReference type="InterPro" id="IPR014729">
    <property type="entry name" value="Rossmann-like_a/b/a_fold"/>
</dbReference>
<feature type="domain" description="UspA" evidence="2">
    <location>
        <begin position="236"/>
        <end position="291"/>
    </location>
</feature>
<dbReference type="CDD" id="cd00293">
    <property type="entry name" value="USP-like"/>
    <property type="match status" value="2"/>
</dbReference>
<feature type="domain" description="UspA" evidence="2">
    <location>
        <begin position="22"/>
        <end position="164"/>
    </location>
</feature>
<reference evidence="3 4" key="1">
    <citation type="submission" date="2018-11" db="EMBL/GenBank/DDBJ databases">
        <title>Novel bacteria species description.</title>
        <authorList>
            <person name="Han J.-H."/>
        </authorList>
    </citation>
    <scope>NUCLEOTIDE SEQUENCE [LARGE SCALE GENOMIC DNA]</scope>
    <source>
        <strain evidence="3 4">KCTC23259</strain>
    </source>
</reference>
<name>A0AAE3H2A3_9BACT</name>
<protein>
    <submittedName>
        <fullName evidence="3">Universal stress protein</fullName>
    </submittedName>
</protein>
<organism evidence="3 4">
    <name type="scientific">Lacihabitans soyangensis</name>
    <dbReference type="NCBI Taxonomy" id="869394"/>
    <lineage>
        <taxon>Bacteria</taxon>
        <taxon>Pseudomonadati</taxon>
        <taxon>Bacteroidota</taxon>
        <taxon>Cytophagia</taxon>
        <taxon>Cytophagales</taxon>
        <taxon>Leadbetterellaceae</taxon>
        <taxon>Lacihabitans</taxon>
    </lineage>
</organism>
<accession>A0AAE3H2A3</accession>
<dbReference type="Gene3D" id="3.40.50.620">
    <property type="entry name" value="HUPs"/>
    <property type="match status" value="2"/>
</dbReference>
<dbReference type="AlphaFoldDB" id="A0AAE3H2A3"/>
<evidence type="ECO:0000259" key="2">
    <source>
        <dbReference type="Pfam" id="PF00582"/>
    </source>
</evidence>
<gene>
    <name evidence="3" type="ORF">EGI31_12420</name>
</gene>
<dbReference type="SUPFAM" id="SSF52402">
    <property type="entry name" value="Adenine nucleotide alpha hydrolases-like"/>
    <property type="match status" value="2"/>
</dbReference>
<evidence type="ECO:0000256" key="1">
    <source>
        <dbReference type="ARBA" id="ARBA00008791"/>
    </source>
</evidence>
<comment type="caution">
    <text evidence="3">The sequence shown here is derived from an EMBL/GenBank/DDBJ whole genome shotgun (WGS) entry which is preliminary data.</text>
</comment>
<evidence type="ECO:0000313" key="3">
    <source>
        <dbReference type="EMBL" id="MCP9763759.1"/>
    </source>
</evidence>
<dbReference type="InterPro" id="IPR006016">
    <property type="entry name" value="UspA"/>
</dbReference>
<dbReference type="Proteomes" id="UP001204144">
    <property type="component" value="Unassembled WGS sequence"/>
</dbReference>
<comment type="similarity">
    <text evidence="1">Belongs to the universal stress protein A family.</text>
</comment>
<dbReference type="Pfam" id="PF00582">
    <property type="entry name" value="Usp"/>
    <property type="match status" value="2"/>
</dbReference>
<dbReference type="PRINTS" id="PR01438">
    <property type="entry name" value="UNVRSLSTRESS"/>
</dbReference>
<dbReference type="EMBL" id="RJUF01000038">
    <property type="protein sequence ID" value="MCP9763759.1"/>
    <property type="molecule type" value="Genomic_DNA"/>
</dbReference>
<evidence type="ECO:0000313" key="4">
    <source>
        <dbReference type="Proteomes" id="UP001204144"/>
    </source>
</evidence>
<sequence>MDEKFEFRIKKRFKFILNKKIMKKILVPTDLSEIANRALDVAVEIAKKINAKVELLNVKVYPTADVGAYYSLYGASGVSIDDAWEDILKAAKKEMKELISKYSGVQIKPLIEETSEHFVESVLEHKADLIVMGSNGAEGFKEFFSGSNSEEVVRMASCPVLVVKDSQDTFQPKKVVLGVDLVHEEFIKKAIESLPLENAEFHFLHVDDGNRKVDYRETEAKMHKLAEKLGLQNCKYEIFNANTIEYGILEYAETEHADLIVMYTHGRTGIAHFFKGSIAESVVNHSKTSVFTYVEN</sequence>
<keyword evidence="4" id="KW-1185">Reference proteome</keyword>
<proteinExistence type="inferred from homology"/>